<dbReference type="EMBL" id="CP134879">
    <property type="protein sequence ID" value="WNM25275.1"/>
    <property type="molecule type" value="Genomic_DNA"/>
</dbReference>
<accession>A0AA96FEH3</accession>
<accession>A0AA96J8B5</accession>
<dbReference type="GO" id="GO:0140359">
    <property type="term" value="F:ABC-type transporter activity"/>
    <property type="evidence" value="ECO:0007669"/>
    <property type="project" value="InterPro"/>
</dbReference>
<dbReference type="Pfam" id="PF12679">
    <property type="entry name" value="ABC2_membrane_2"/>
    <property type="match status" value="1"/>
</dbReference>
<feature type="transmembrane region" description="Helical" evidence="1">
    <location>
        <begin position="266"/>
        <end position="288"/>
    </location>
</feature>
<feature type="transmembrane region" description="Helical" evidence="1">
    <location>
        <begin position="167"/>
        <end position="192"/>
    </location>
</feature>
<dbReference type="GO" id="GO:0005886">
    <property type="term" value="C:plasma membrane"/>
    <property type="evidence" value="ECO:0007669"/>
    <property type="project" value="UniProtKB-SubCell"/>
</dbReference>
<feature type="transmembrane region" description="Helical" evidence="1">
    <location>
        <begin position="87"/>
        <end position="108"/>
    </location>
</feature>
<feature type="transmembrane region" description="Helical" evidence="1">
    <location>
        <begin position="232"/>
        <end position="254"/>
    </location>
</feature>
<feature type="transmembrane region" description="Helical" evidence="1">
    <location>
        <begin position="55"/>
        <end position="75"/>
    </location>
</feature>
<proteinExistence type="predicted"/>
<dbReference type="RefSeq" id="WP_313500103.1">
    <property type="nucleotide sequence ID" value="NZ_CP134879.1"/>
</dbReference>
<dbReference type="EMBL" id="CP134880">
    <property type="protein sequence ID" value="WNM28172.1"/>
    <property type="molecule type" value="Genomic_DNA"/>
</dbReference>
<dbReference type="Proteomes" id="UP001303408">
    <property type="component" value="Chromosome"/>
</dbReference>
<evidence type="ECO:0000256" key="1">
    <source>
        <dbReference type="SAM" id="Phobius"/>
    </source>
</evidence>
<reference evidence="2 4" key="1">
    <citation type="submission" date="2023-09" db="EMBL/GenBank/DDBJ databases">
        <title>Demequina sp. a novel bacteria isolated from Capsicum annuum.</title>
        <authorList>
            <person name="Humaira Z."/>
            <person name="Lee J."/>
            <person name="Cho D."/>
        </authorList>
    </citation>
    <scope>NUCLEOTIDE SEQUENCE [LARGE SCALE GENOMIC DNA]</scope>
    <source>
        <strain evidence="2 4">OYTSA14</strain>
        <strain evidence="3">PMTSA13</strain>
    </source>
</reference>
<keyword evidence="1" id="KW-0472">Membrane</keyword>
<dbReference type="Proteomes" id="UP001304125">
    <property type="component" value="Chromosome"/>
</dbReference>
<sequence>MTGTDAPRSVIHDIGFRHYDGPRLGRGWAFRSLLVETLRGAFGLGRPARYKIMPWVLVGLFTVPALVIVTVAILTKLDTLPLSYTQYPVAISLLTSLFVAGRAPYAVSRDIRDGVIPLYLSRPITRRDYVLAKVLGLAAAVFAFIATPVTVLFVGALLAKYPVGHEVWAWLGGLLMAAALSVLVTTIALAIASFTKRRGFGVAAILATFVLTSGVSNVLIDVVSIKSTRTHGTFFAVLDPYLLVDGLAAAWLGVEPQHSTSQPDGAVGALVFTAVLVVAIAGAVAILMRRFRKVGGA</sequence>
<keyword evidence="1" id="KW-0812">Transmembrane</keyword>
<feature type="transmembrane region" description="Helical" evidence="1">
    <location>
        <begin position="129"/>
        <end position="155"/>
    </location>
</feature>
<evidence type="ECO:0000313" key="4">
    <source>
        <dbReference type="Proteomes" id="UP001304125"/>
    </source>
</evidence>
<feature type="transmembrane region" description="Helical" evidence="1">
    <location>
        <begin position="199"/>
        <end position="220"/>
    </location>
</feature>
<dbReference type="AlphaFoldDB" id="A0AA96J8B5"/>
<keyword evidence="1" id="KW-1133">Transmembrane helix</keyword>
<gene>
    <name evidence="2" type="ORF">RN606_03765</name>
    <name evidence="3" type="ORF">RN607_03990</name>
</gene>
<keyword evidence="4" id="KW-1185">Reference proteome</keyword>
<evidence type="ECO:0000313" key="2">
    <source>
        <dbReference type="EMBL" id="WNM25275.1"/>
    </source>
</evidence>
<dbReference type="KEGG" id="dcp:RN607_03990"/>
<protein>
    <submittedName>
        <fullName evidence="2">ABC transporter permease</fullName>
    </submittedName>
</protein>
<organism evidence="2 4">
    <name type="scientific">Demequina capsici</name>
    <dbReference type="NCBI Taxonomy" id="3075620"/>
    <lineage>
        <taxon>Bacteria</taxon>
        <taxon>Bacillati</taxon>
        <taxon>Actinomycetota</taxon>
        <taxon>Actinomycetes</taxon>
        <taxon>Micrococcales</taxon>
        <taxon>Demequinaceae</taxon>
        <taxon>Demequina</taxon>
    </lineage>
</organism>
<name>A0AA96J8B5_9MICO</name>
<evidence type="ECO:0000313" key="3">
    <source>
        <dbReference type="EMBL" id="WNM28172.1"/>
    </source>
</evidence>